<evidence type="ECO:0000259" key="2">
    <source>
        <dbReference type="Pfam" id="PF20789"/>
    </source>
</evidence>
<dbReference type="PANTHER" id="PTHR38110">
    <property type="entry name" value="CHROMOSOME 23, WHOLE GENOME SHOTGUN SEQUENCE"/>
    <property type="match status" value="1"/>
</dbReference>
<evidence type="ECO:0000313" key="3">
    <source>
        <dbReference type="EMBL" id="REK73875.1"/>
    </source>
</evidence>
<keyword evidence="4" id="KW-1185">Reference proteome</keyword>
<feature type="domain" description="Acyl-CoA thioesterase-like C-terminal" evidence="2">
    <location>
        <begin position="109"/>
        <end position="245"/>
    </location>
</feature>
<protein>
    <submittedName>
        <fullName evidence="3">Thioesterase family protein</fullName>
    </submittedName>
</protein>
<dbReference type="Gene3D" id="2.40.160.210">
    <property type="entry name" value="Acyl-CoA thioesterase, double hotdog domain"/>
    <property type="match status" value="1"/>
</dbReference>
<comment type="caution">
    <text evidence="3">The sequence shown here is derived from an EMBL/GenBank/DDBJ whole genome shotgun (WGS) entry which is preliminary data.</text>
</comment>
<dbReference type="Pfam" id="PF20789">
    <property type="entry name" value="4HBT_3C"/>
    <property type="match status" value="1"/>
</dbReference>
<sequence>MIPLDLTWTAFHGLQGGLVVAWLLEEAAAAAEPLGHVPMTISAHFLRAVDPAPADVAVEVVRGGRRTSSLTVGLRQDGALRAHGIVAGAPAGAATAWDDPVDLSGLPAPRDVPEFVPPRVFVPFGQHLEIRPVGGVLPGAGGPEPVYEAWIRLRDPGVATELGGRGCAAVLLDAMPPGLFGLWTEVRPVPTVELSAHLAPALDAPSDWWHVTHRTTWAGDGACVDETELRRPDGRLAAQARQLRLVL</sequence>
<name>A0A371PD56_9ACTN</name>
<reference evidence="3 4" key="1">
    <citation type="submission" date="2018-08" db="EMBL/GenBank/DDBJ databases">
        <title>Aeromicrobium sp. M2KJ-4, whole genome shotgun sequence.</title>
        <authorList>
            <person name="Tuo L."/>
        </authorList>
    </citation>
    <scope>NUCLEOTIDE SEQUENCE [LARGE SCALE GENOMIC DNA]</scope>
    <source>
        <strain evidence="3 4">M2KJ-4</strain>
    </source>
</reference>
<feature type="domain" description="Acyl-CoA thioesterase-like N-terminal HotDog" evidence="1">
    <location>
        <begin position="7"/>
        <end position="85"/>
    </location>
</feature>
<dbReference type="SUPFAM" id="SSF54637">
    <property type="entry name" value="Thioesterase/thiol ester dehydrase-isomerase"/>
    <property type="match status" value="2"/>
</dbReference>
<accession>A0A371PD56</accession>
<dbReference type="Pfam" id="PF13622">
    <property type="entry name" value="4HBT_3"/>
    <property type="match status" value="1"/>
</dbReference>
<organism evidence="3 4">
    <name type="scientific">Aeromicrobium endophyticum</name>
    <dbReference type="NCBI Taxonomy" id="2292704"/>
    <lineage>
        <taxon>Bacteria</taxon>
        <taxon>Bacillati</taxon>
        <taxon>Actinomycetota</taxon>
        <taxon>Actinomycetes</taxon>
        <taxon>Propionibacteriales</taxon>
        <taxon>Nocardioidaceae</taxon>
        <taxon>Aeromicrobium</taxon>
    </lineage>
</organism>
<proteinExistence type="predicted"/>
<dbReference type="PANTHER" id="PTHR38110:SF1">
    <property type="entry name" value="THIOESTERASE DOMAIN-CONTAINING PROTEIN"/>
    <property type="match status" value="1"/>
</dbReference>
<dbReference type="EMBL" id="QUBR01000001">
    <property type="protein sequence ID" value="REK73875.1"/>
    <property type="molecule type" value="Genomic_DNA"/>
</dbReference>
<dbReference type="InterPro" id="IPR029069">
    <property type="entry name" value="HotDog_dom_sf"/>
</dbReference>
<evidence type="ECO:0000259" key="1">
    <source>
        <dbReference type="Pfam" id="PF13622"/>
    </source>
</evidence>
<dbReference type="InterPro" id="IPR049450">
    <property type="entry name" value="ACOT8-like_C"/>
</dbReference>
<dbReference type="RefSeq" id="WP_119703984.1">
    <property type="nucleotide sequence ID" value="NZ_JBHSOI010000001.1"/>
</dbReference>
<dbReference type="Proteomes" id="UP000265581">
    <property type="component" value="Unassembled WGS sequence"/>
</dbReference>
<gene>
    <name evidence="3" type="ORF">DX116_10250</name>
</gene>
<dbReference type="InterPro" id="IPR052389">
    <property type="entry name" value="Sec_Metab_Biosynth-Assoc"/>
</dbReference>
<dbReference type="InterPro" id="IPR042171">
    <property type="entry name" value="Acyl-CoA_hotdog"/>
</dbReference>
<evidence type="ECO:0000313" key="4">
    <source>
        <dbReference type="Proteomes" id="UP000265581"/>
    </source>
</evidence>
<dbReference type="AlphaFoldDB" id="A0A371PD56"/>
<dbReference type="InterPro" id="IPR049449">
    <property type="entry name" value="TesB_ACOT8-like_N"/>
</dbReference>
<dbReference type="OrthoDB" id="9135640at2"/>